<dbReference type="Proteomes" id="UP000286113">
    <property type="component" value="Unassembled WGS sequence"/>
</dbReference>
<dbReference type="Proteomes" id="UP000420635">
    <property type="component" value="Unassembled WGS sequence"/>
</dbReference>
<gene>
    <name evidence="4" type="primary">higA</name>
    <name evidence="4" type="ORF">DWX90_00955</name>
    <name evidence="3" type="ORF">F7D59_12085</name>
</gene>
<dbReference type="InterPro" id="IPR052345">
    <property type="entry name" value="Rad_response_metalloprotease"/>
</dbReference>
<organism evidence="4 5">
    <name type="scientific">Segatella copri</name>
    <dbReference type="NCBI Taxonomy" id="165179"/>
    <lineage>
        <taxon>Bacteria</taxon>
        <taxon>Pseudomonadati</taxon>
        <taxon>Bacteroidota</taxon>
        <taxon>Bacteroidia</taxon>
        <taxon>Bacteroidales</taxon>
        <taxon>Prevotellaceae</taxon>
        <taxon>Segatella</taxon>
    </lineage>
</organism>
<dbReference type="InterPro" id="IPR010359">
    <property type="entry name" value="IrrE_HExxH"/>
</dbReference>
<dbReference type="SUPFAM" id="SSF47413">
    <property type="entry name" value="lambda repressor-like DNA-binding domains"/>
    <property type="match status" value="1"/>
</dbReference>
<dbReference type="EMBL" id="QRVN01000001">
    <property type="protein sequence ID" value="RGS49054.1"/>
    <property type="molecule type" value="Genomic_DNA"/>
</dbReference>
<dbReference type="NCBIfam" id="TIGR02607">
    <property type="entry name" value="antidote_HigA"/>
    <property type="match status" value="1"/>
</dbReference>
<dbReference type="Pfam" id="PF01381">
    <property type="entry name" value="HTH_3"/>
    <property type="match status" value="1"/>
</dbReference>
<name>A0AA93BDD3_9BACT</name>
<comment type="caution">
    <text evidence="4">The sequence shown here is derived from an EMBL/GenBank/DDBJ whole genome shotgun (WGS) entry which is preliminary data.</text>
</comment>
<proteinExistence type="inferred from homology"/>
<dbReference type="Gene3D" id="1.10.260.40">
    <property type="entry name" value="lambda repressor-like DNA-binding domains"/>
    <property type="match status" value="1"/>
</dbReference>
<evidence type="ECO:0000313" key="4">
    <source>
        <dbReference type="EMBL" id="RGS49054.1"/>
    </source>
</evidence>
<dbReference type="Gene3D" id="1.10.10.2910">
    <property type="match status" value="1"/>
</dbReference>
<comment type="similarity">
    <text evidence="1">Belongs to the short-chain fatty acyl-CoA assimilation regulator (ScfR) family.</text>
</comment>
<dbReference type="Pfam" id="PF06114">
    <property type="entry name" value="Peptidase_M78"/>
    <property type="match status" value="1"/>
</dbReference>
<dbReference type="SMART" id="SM00530">
    <property type="entry name" value="HTH_XRE"/>
    <property type="match status" value="1"/>
</dbReference>
<dbReference type="GO" id="GO:0003677">
    <property type="term" value="F:DNA binding"/>
    <property type="evidence" value="ECO:0007669"/>
    <property type="project" value="InterPro"/>
</dbReference>
<dbReference type="InterPro" id="IPR010982">
    <property type="entry name" value="Lambda_DNA-bd_dom_sf"/>
</dbReference>
<dbReference type="RefSeq" id="WP_119226740.1">
    <property type="nucleotide sequence ID" value="NZ_JAPDUK010000001.1"/>
</dbReference>
<protein>
    <submittedName>
        <fullName evidence="4">Addiction module antidote protein, HigA family</fullName>
    </submittedName>
    <submittedName>
        <fullName evidence="3">HigA family addiction module antidote protein</fullName>
    </submittedName>
</protein>
<dbReference type="AlphaFoldDB" id="A0AA93BDD3"/>
<dbReference type="EMBL" id="VZBQ01000125">
    <property type="protein sequence ID" value="MQN90563.1"/>
    <property type="molecule type" value="Genomic_DNA"/>
</dbReference>
<evidence type="ECO:0000259" key="2">
    <source>
        <dbReference type="PROSITE" id="PS50943"/>
    </source>
</evidence>
<sequence>METSRIDNQVPFMAIHPTEIIKDEIKERGMSQKELAERLGMQASNVSRMLREKESITSALAAKLETALGIKSSFWLNAQAEYNKDVLAVEQRNEKEQVAVDKEYMLSSLLNMKELYAKLKIRTSLFVQEKLDALSQIFGMEPAEIPYFQLAYNGNFKKSDNVTTDEKNQRTWQVLAYVSAKHNKPTCKYEKGNAREAAIEIASSAHKGGISEEQIKEILNKYGISYSYVSKLEKAPIDAYSSWVDDYPAIVTTHRYNDICKLVFNIIHELGHIELHIKQNTNVAYISDGAYSTDQKEEEANKFAEDILIAPDIWKDIVNTSSKGIGVNNIVQHLRLQAKAKELDFGLVMWRYKFETHKYALRGTNPEKITRPVKENFI</sequence>
<dbReference type="CDD" id="cd00093">
    <property type="entry name" value="HTH_XRE"/>
    <property type="match status" value="1"/>
</dbReference>
<dbReference type="InterPro" id="IPR013430">
    <property type="entry name" value="Toxin_antidote_HigA"/>
</dbReference>
<accession>A0AA93BDD3</accession>
<dbReference type="PROSITE" id="PS50943">
    <property type="entry name" value="HTH_CROC1"/>
    <property type="match status" value="1"/>
</dbReference>
<reference evidence="6" key="2">
    <citation type="submission" date="2019-09" db="EMBL/GenBank/DDBJ databases">
        <title>Distinct polysaccharide growth profiles of human intestinal Prevotella copri isolates.</title>
        <authorList>
            <person name="Fehlner-Peach H."/>
            <person name="Magnabosco C."/>
            <person name="Raghavan V."/>
            <person name="Scher J.U."/>
            <person name="Tett A."/>
            <person name="Cox L.M."/>
            <person name="Gottsegen C."/>
            <person name="Watters A."/>
            <person name="Wiltshire- Gordon J.D."/>
            <person name="Segata N."/>
            <person name="Bonneau R."/>
            <person name="Littman D.R."/>
        </authorList>
    </citation>
    <scope>NUCLEOTIDE SEQUENCE [LARGE SCALE GENOMIC DNA]</scope>
    <source>
        <strain evidence="6">iP54</strain>
    </source>
</reference>
<dbReference type="PANTHER" id="PTHR43236:SF2">
    <property type="entry name" value="BLL0069 PROTEIN"/>
    <property type="match status" value="1"/>
</dbReference>
<evidence type="ECO:0000313" key="6">
    <source>
        <dbReference type="Proteomes" id="UP000420635"/>
    </source>
</evidence>
<dbReference type="PANTHER" id="PTHR43236">
    <property type="entry name" value="ANTITOXIN HIGA1"/>
    <property type="match status" value="1"/>
</dbReference>
<evidence type="ECO:0000313" key="5">
    <source>
        <dbReference type="Proteomes" id="UP000286113"/>
    </source>
</evidence>
<reference evidence="3" key="3">
    <citation type="submission" date="2022-12" db="EMBL/GenBank/DDBJ databases">
        <title>Distinct polysaccharide growth profiles of human intestinal Prevotella copri isolates.</title>
        <authorList>
            <person name="Fehlner-Peach H."/>
            <person name="Magnabosco C."/>
            <person name="Raghavan V."/>
            <person name="Scher J.U."/>
            <person name="Tett A."/>
            <person name="Cox L.M."/>
            <person name="Gottsegen C."/>
            <person name="Watters A."/>
            <person name="Wiltshire- Gordon J.D."/>
            <person name="Segata N."/>
            <person name="Bonneau R."/>
            <person name="Littman D.R."/>
        </authorList>
    </citation>
    <scope>NUCLEOTIDE SEQUENCE</scope>
    <source>
        <strain evidence="3">IP54</strain>
    </source>
</reference>
<feature type="domain" description="HTH cro/C1-type" evidence="2">
    <location>
        <begin position="21"/>
        <end position="75"/>
    </location>
</feature>
<evidence type="ECO:0000313" key="3">
    <source>
        <dbReference type="EMBL" id="MQN90563.1"/>
    </source>
</evidence>
<reference evidence="4 5" key="1">
    <citation type="submission" date="2018-08" db="EMBL/GenBank/DDBJ databases">
        <title>A genome reference for cultivated species of the human gut microbiota.</title>
        <authorList>
            <person name="Zou Y."/>
            <person name="Xue W."/>
            <person name="Luo G."/>
        </authorList>
    </citation>
    <scope>NUCLEOTIDE SEQUENCE [LARGE SCALE GENOMIC DNA]</scope>
    <source>
        <strain evidence="4 5">AF22-1</strain>
    </source>
</reference>
<dbReference type="InterPro" id="IPR001387">
    <property type="entry name" value="Cro/C1-type_HTH"/>
</dbReference>
<evidence type="ECO:0000256" key="1">
    <source>
        <dbReference type="ARBA" id="ARBA00007227"/>
    </source>
</evidence>